<dbReference type="RefSeq" id="WP_348944964.1">
    <property type="nucleotide sequence ID" value="NZ_CP157355.1"/>
</dbReference>
<dbReference type="Gene3D" id="3.40.50.2300">
    <property type="match status" value="2"/>
</dbReference>
<dbReference type="SMART" id="SM00354">
    <property type="entry name" value="HTH_LACI"/>
    <property type="match status" value="1"/>
</dbReference>
<keyword evidence="2" id="KW-0805">Transcription regulation</keyword>
<dbReference type="InterPro" id="IPR025997">
    <property type="entry name" value="SBP_2_dom"/>
</dbReference>
<dbReference type="CDD" id="cd01392">
    <property type="entry name" value="HTH_LacI"/>
    <property type="match status" value="1"/>
</dbReference>
<dbReference type="Pfam" id="PF13407">
    <property type="entry name" value="Peripla_BP_4"/>
    <property type="match status" value="1"/>
</dbReference>
<dbReference type="GO" id="GO:0003700">
    <property type="term" value="F:DNA-binding transcription factor activity"/>
    <property type="evidence" value="ECO:0007669"/>
    <property type="project" value="TreeGrafter"/>
</dbReference>
<proteinExistence type="predicted"/>
<keyword evidence="1" id="KW-0678">Repressor</keyword>
<organism evidence="6">
    <name type="scientific">Chitinibacter mangrovi</name>
    <dbReference type="NCBI Taxonomy" id="3153927"/>
    <lineage>
        <taxon>Bacteria</taxon>
        <taxon>Pseudomonadati</taxon>
        <taxon>Pseudomonadota</taxon>
        <taxon>Betaproteobacteria</taxon>
        <taxon>Neisseriales</taxon>
        <taxon>Chitinibacteraceae</taxon>
        <taxon>Chitinibacter</taxon>
    </lineage>
</organism>
<protein>
    <submittedName>
        <fullName evidence="6">LacI family DNA-binding transcriptional regulator</fullName>
    </submittedName>
</protein>
<dbReference type="Gene3D" id="1.10.260.40">
    <property type="entry name" value="lambda repressor-like DNA-binding domains"/>
    <property type="match status" value="1"/>
</dbReference>
<dbReference type="PANTHER" id="PTHR30146:SF45">
    <property type="entry name" value="CATABOLITE REPRESSOR_ACTIVATOR"/>
    <property type="match status" value="1"/>
</dbReference>
<dbReference type="Pfam" id="PF00356">
    <property type="entry name" value="LacI"/>
    <property type="match status" value="1"/>
</dbReference>
<evidence type="ECO:0000256" key="2">
    <source>
        <dbReference type="ARBA" id="ARBA00023015"/>
    </source>
</evidence>
<name>A0AAU7F7E7_9NEIS</name>
<dbReference type="GO" id="GO:0000976">
    <property type="term" value="F:transcription cis-regulatory region binding"/>
    <property type="evidence" value="ECO:0007669"/>
    <property type="project" value="TreeGrafter"/>
</dbReference>
<evidence type="ECO:0000256" key="1">
    <source>
        <dbReference type="ARBA" id="ARBA00022491"/>
    </source>
</evidence>
<evidence type="ECO:0000313" key="6">
    <source>
        <dbReference type="EMBL" id="XBM00620.1"/>
    </source>
</evidence>
<reference evidence="6" key="1">
    <citation type="submission" date="2024-05" db="EMBL/GenBank/DDBJ databases">
        <authorList>
            <person name="Yang L."/>
            <person name="Pan L."/>
        </authorList>
    </citation>
    <scope>NUCLEOTIDE SEQUENCE</scope>
    <source>
        <strain evidence="6">FCG-7</strain>
    </source>
</reference>
<dbReference type="PROSITE" id="PS50932">
    <property type="entry name" value="HTH_LACI_2"/>
    <property type="match status" value="1"/>
</dbReference>
<sequence>MTAYQRLTIADIAHLAGVSKTTASMVLNDRAEQYRIAPATVERVKQIAAEHHFQPSTSARSLRTRRSSTLGLVVPELGNFAHAMLAQALEALCREAGFQLFVVCSNDQAAMEVTAVEQLLARQVDGLMLVPCTTNAKLYAKWAKRLPLVLVDRRVIGSTLPFVVSNAQDKVQELIGSALAHGVREIAYFGGQIALSPSVDRLAGFEQAWQAVHAEANLALIFHRDYQQHSGYAMMADCYQQLGRYPEAVFTASISLLEGVLAFINEKDKFKTAPQHLLSFDDHRLLDCMPRPINAVVQDSQQLAAQSLRHIIALLAGESIESVWIQAHINWRQSFA</sequence>
<evidence type="ECO:0000256" key="4">
    <source>
        <dbReference type="ARBA" id="ARBA00023163"/>
    </source>
</evidence>
<keyword evidence="3 6" id="KW-0238">DNA-binding</keyword>
<evidence type="ECO:0000259" key="5">
    <source>
        <dbReference type="PROSITE" id="PS50932"/>
    </source>
</evidence>
<dbReference type="AlphaFoldDB" id="A0AAU7F7E7"/>
<dbReference type="EMBL" id="CP157355">
    <property type="protein sequence ID" value="XBM00620.1"/>
    <property type="molecule type" value="Genomic_DNA"/>
</dbReference>
<dbReference type="SUPFAM" id="SSF53822">
    <property type="entry name" value="Periplasmic binding protein-like I"/>
    <property type="match status" value="1"/>
</dbReference>
<accession>A0AAU7F7E7</accession>
<dbReference type="InterPro" id="IPR028082">
    <property type="entry name" value="Peripla_BP_I"/>
</dbReference>
<dbReference type="PROSITE" id="PS00356">
    <property type="entry name" value="HTH_LACI_1"/>
    <property type="match status" value="1"/>
</dbReference>
<keyword evidence="4" id="KW-0804">Transcription</keyword>
<gene>
    <name evidence="6" type="ORF">ABHF33_16440</name>
</gene>
<dbReference type="PANTHER" id="PTHR30146">
    <property type="entry name" value="LACI-RELATED TRANSCRIPTIONAL REPRESSOR"/>
    <property type="match status" value="1"/>
</dbReference>
<dbReference type="SUPFAM" id="SSF47413">
    <property type="entry name" value="lambda repressor-like DNA-binding domains"/>
    <property type="match status" value="1"/>
</dbReference>
<dbReference type="KEGG" id="cmav:ABHF33_16440"/>
<evidence type="ECO:0000256" key="3">
    <source>
        <dbReference type="ARBA" id="ARBA00023125"/>
    </source>
</evidence>
<feature type="domain" description="HTH lacI-type" evidence="5">
    <location>
        <begin position="7"/>
        <end position="64"/>
    </location>
</feature>
<dbReference type="InterPro" id="IPR000843">
    <property type="entry name" value="HTH_LacI"/>
</dbReference>
<dbReference type="InterPro" id="IPR010982">
    <property type="entry name" value="Lambda_DNA-bd_dom_sf"/>
</dbReference>